<evidence type="ECO:0000256" key="1">
    <source>
        <dbReference type="SAM" id="Phobius"/>
    </source>
</evidence>
<dbReference type="Gene3D" id="3.40.50.1820">
    <property type="entry name" value="alpha/beta hydrolase"/>
    <property type="match status" value="1"/>
</dbReference>
<keyword evidence="1" id="KW-1133">Transmembrane helix</keyword>
<feature type="domain" description="AB hydrolase-1" evidence="2">
    <location>
        <begin position="12"/>
        <end position="110"/>
    </location>
</feature>
<dbReference type="Pfam" id="PF00561">
    <property type="entry name" value="Abhydrolase_1"/>
    <property type="match status" value="1"/>
</dbReference>
<evidence type="ECO:0000313" key="3">
    <source>
        <dbReference type="EMBL" id="MBD8003214.1"/>
    </source>
</evidence>
<feature type="transmembrane region" description="Helical" evidence="1">
    <location>
        <begin position="77"/>
        <end position="95"/>
    </location>
</feature>
<sequence length="250" mass="29312">MRILEYGNTNNPTIMLVHGFESPYQIWIDYIEHYKENYHILVPILPGHDVQEKSEFNSFDDTAKEIENYCISKSINHIYAIYGMSMGGVLASYLWKNKRLTFEKVILESSPLLPFGKYMTQMLIKQYLSITKKARERNQKVLRNAINTMVTEDMLDVFLELLDNISDETIKKYLYAVGQFKLPSDIDTPNTQIIYFYGGKINEFVFRNVAKYIKKNYKNSITICLKGKGHCEDALLHSNEWIDRLDKYII</sequence>
<name>A0ABR8VEN2_9BACT</name>
<dbReference type="InterPro" id="IPR029058">
    <property type="entry name" value="AB_hydrolase_fold"/>
</dbReference>
<protein>
    <recommendedName>
        <fullName evidence="2">AB hydrolase-1 domain-containing protein</fullName>
    </recommendedName>
</protein>
<dbReference type="Proteomes" id="UP000616346">
    <property type="component" value="Unassembled WGS sequence"/>
</dbReference>
<dbReference type="EMBL" id="JACSPQ010000043">
    <property type="protein sequence ID" value="MBD8003214.1"/>
    <property type="molecule type" value="Genomic_DNA"/>
</dbReference>
<gene>
    <name evidence="3" type="ORF">H9626_13560</name>
</gene>
<evidence type="ECO:0000259" key="2">
    <source>
        <dbReference type="Pfam" id="PF00561"/>
    </source>
</evidence>
<dbReference type="SUPFAM" id="SSF53474">
    <property type="entry name" value="alpha/beta-Hydrolases"/>
    <property type="match status" value="1"/>
</dbReference>
<keyword evidence="4" id="KW-1185">Reference proteome</keyword>
<keyword evidence="1" id="KW-0812">Transmembrane</keyword>
<comment type="caution">
    <text evidence="3">The sequence shown here is derived from an EMBL/GenBank/DDBJ whole genome shotgun (WGS) entry which is preliminary data.</text>
</comment>
<dbReference type="RefSeq" id="WP_191710827.1">
    <property type="nucleotide sequence ID" value="NZ_JACSPQ010000043.1"/>
</dbReference>
<accession>A0ABR8VEN2</accession>
<keyword evidence="1" id="KW-0472">Membrane</keyword>
<proteinExistence type="predicted"/>
<reference evidence="3 4" key="1">
    <citation type="submission" date="2020-08" db="EMBL/GenBank/DDBJ databases">
        <title>A Genomic Blueprint of the Chicken Gut Microbiome.</title>
        <authorList>
            <person name="Gilroy R."/>
            <person name="Ravi A."/>
            <person name="Getino M."/>
            <person name="Pursley I."/>
            <person name="Horton D.L."/>
            <person name="Alikhan N.-F."/>
            <person name="Baker D."/>
            <person name="Gharbi K."/>
            <person name="Hall N."/>
            <person name="Watson M."/>
            <person name="Adriaenssens E.M."/>
            <person name="Foster-Nyarko E."/>
            <person name="Jarju S."/>
            <person name="Secka A."/>
            <person name="Antonio M."/>
            <person name="Oren A."/>
            <person name="Chaudhuri R."/>
            <person name="La Ragione R.M."/>
            <person name="Hildebrand F."/>
            <person name="Pallen M.J."/>
        </authorList>
    </citation>
    <scope>NUCLEOTIDE SEQUENCE [LARGE SCALE GENOMIC DNA]</scope>
    <source>
        <strain evidence="3 4">Sa1YUN3</strain>
    </source>
</reference>
<evidence type="ECO:0000313" key="4">
    <source>
        <dbReference type="Proteomes" id="UP000616346"/>
    </source>
</evidence>
<dbReference type="InterPro" id="IPR000073">
    <property type="entry name" value="AB_hydrolase_1"/>
</dbReference>
<organism evidence="3 4">
    <name type="scientific">Phocaeicola faecium</name>
    <dbReference type="NCBI Taxonomy" id="2762213"/>
    <lineage>
        <taxon>Bacteria</taxon>
        <taxon>Pseudomonadati</taxon>
        <taxon>Bacteroidota</taxon>
        <taxon>Bacteroidia</taxon>
        <taxon>Bacteroidales</taxon>
        <taxon>Bacteroidaceae</taxon>
        <taxon>Phocaeicola</taxon>
    </lineage>
</organism>